<evidence type="ECO:0000313" key="2">
    <source>
        <dbReference type="EMBL" id="TVY34705.1"/>
    </source>
</evidence>
<protein>
    <recommendedName>
        <fullName evidence="4">Protein NO VEIN C-terminal domain-containing protein</fullName>
    </recommendedName>
</protein>
<evidence type="ECO:0000256" key="1">
    <source>
        <dbReference type="SAM" id="MobiDB-lite"/>
    </source>
</evidence>
<sequence length="1605" mass="182915">MSGPLDITAEQAREIVLAESQKKGWARPELRQSQDPVAQELLVLLRNTRESLGDTVDIIARGISARRGRFILELIQNVEDCDFRHTNIPLISFEVSPQKIIVESNQDGFRAVDVSQICRTGNSWKRARRGFVGEKGIGFKSVFQIASRVDIQSNAFSFFFEYNAEGSSEEKLGIITPLLGEDPIPPNERPLTRMTLTLDGKTPYPNLVADFAAIPDTLLLFLTKIKELKFKIHFPDQGETTCEIFRISAQADGTTCISKFEQGSNRREKIWYHVVREPMEGLPDDPARRGINECEGVLAFPIDEHGCPRLHTGYDVYAFLPVCTVGFNFLLQADFLLGASREEVIIDSTWNNKVINYSAKMFCKAMVTFCTNPLLRFRWMRFLPTGRAFDMNPLWRELTSTIIDLLKQQRILYSHDPSHLYLDRQLSKPTDLRTLPQNCLDLNGEPLFADRPGINRKYISLQYEQDDVDVLKRAFPIPDIEDIHLFHRIKQDLDSPSSIMKDVATDVAWHSLAADLIISIWERSPGVGRMIEDQLALIPLSDGRWVTALTEDISLPSVNGPPMPADLVTTIHYEAARNISRKDLFRRLGVSIFLPARVIGRIWSFYIQHNGASDLNASKAHFKYMYWHYPNIDDARFSRLWLFDTRLNKVTCQHGLIYMPSDDEYGPQELLKAAPDPRNAGRLAPECPVAYINREYMDLFPQPVRRHDLPWLTWLERALGVRHIPRLKHNAGSLSPEFRHILQYRPANIVKLLEMHWVIYRREITNRIEEEISKAEVTCRDASLVVLSNTYFPLHSLTQEAEELGISPSFPFLAVPGLSEDDRLFEDWRFLARFGVKFEANLDFYIRVLQQHKAQMHQPWNRDTRNGILKTYELIADHYNDINRAFVVETFDRDSLILHPRAVQSGSAIASWIDTRSCVWRGPENLLDKTPLATVPSYQTNRKVKRLFQDILGIHNANWGDYRDMLLKFRRSQTAPPDIWGKIKRLYKLIWESKSRINDEDWGILLNTFENDSLIYVPSGPAWFPPSQCLWTSPVPITGKAILAPLYPVDLRDFFRDGLRISPAVLGTLVQGLCSLAQGHPSIADVKEMIWAISAMYPKKSDLIPLVPCNILPVRRGPCWIIGLLSGRSAAIRSLFAGPGPEQKFLSCVCTEETACRDDGVLNMDLTQEFNDRAYYLLRCAVSTRSSLVHGSPQLLYNRLLATTVLKTDGISTRYKIEYENGDIIGPISQNTGHVHIQEQESSWQIFVPRNRDAREVCYMRELPHALTKLFKITESAGESISHVLNSSIVVINELLEQGGIGAVPGIEPPPRRVIEVIDEHGVDVGEEVTPSEGGPGLFQRSDSPSSSNFGEDDVRTSLRQIVARPRSPSLAYFEGNEVLTPDAWLALLDNVIRIARRTIIPHRNAPVGPTNGQFHPDFDHDAAFGIRSQGQMNHDFKIGAAGELFVYECLRSLRLSSFGPHNWTSTIRKEVLVHPEYRAMGAWPGRYEISDLLYGDAWSMLTRHLINAGYLDENVWAGATPEYLIEVKTTPGNFNDRFYISSNQFRLMQSLRLVEGRVSEKIYVIFRVYNLGRETMNMQIYVDPEAHRGRTLVFKEHTWTVKPV</sequence>
<dbReference type="OrthoDB" id="1262810at2759"/>
<dbReference type="EMBL" id="QGMJ01000608">
    <property type="protein sequence ID" value="TVY34705.1"/>
    <property type="molecule type" value="Genomic_DNA"/>
</dbReference>
<dbReference type="InterPro" id="IPR052957">
    <property type="entry name" value="Auxin_embryo_med"/>
</dbReference>
<dbReference type="PANTHER" id="PTHR32387:SF0">
    <property type="entry name" value="PROTEIN NO VEIN"/>
    <property type="match status" value="1"/>
</dbReference>
<dbReference type="Proteomes" id="UP000462212">
    <property type="component" value="Unassembled WGS sequence"/>
</dbReference>
<gene>
    <name evidence="2" type="ORF">LSUB1_G005775</name>
</gene>
<feature type="compositionally biased region" description="Polar residues" evidence="1">
    <location>
        <begin position="1341"/>
        <end position="1350"/>
    </location>
</feature>
<dbReference type="InterPro" id="IPR036890">
    <property type="entry name" value="HATPase_C_sf"/>
</dbReference>
<proteinExistence type="predicted"/>
<dbReference type="SUPFAM" id="SSF55874">
    <property type="entry name" value="ATPase domain of HSP90 chaperone/DNA topoisomerase II/histidine kinase"/>
    <property type="match status" value="1"/>
</dbReference>
<reference evidence="2 3" key="1">
    <citation type="submission" date="2018-05" db="EMBL/GenBank/DDBJ databases">
        <title>Genome sequencing and assembly of the regulated plant pathogen Lachnellula willkommii and related sister species for the development of diagnostic species identification markers.</title>
        <authorList>
            <person name="Giroux E."/>
            <person name="Bilodeau G."/>
        </authorList>
    </citation>
    <scope>NUCLEOTIDE SEQUENCE [LARGE SCALE GENOMIC DNA]</scope>
    <source>
        <strain evidence="2 3">CBS 197.66</strain>
    </source>
</reference>
<organism evidence="2 3">
    <name type="scientific">Lachnellula subtilissima</name>
    <dbReference type="NCBI Taxonomy" id="602034"/>
    <lineage>
        <taxon>Eukaryota</taxon>
        <taxon>Fungi</taxon>
        <taxon>Dikarya</taxon>
        <taxon>Ascomycota</taxon>
        <taxon>Pezizomycotina</taxon>
        <taxon>Leotiomycetes</taxon>
        <taxon>Helotiales</taxon>
        <taxon>Lachnaceae</taxon>
        <taxon>Lachnellula</taxon>
    </lineage>
</organism>
<dbReference type="Gene3D" id="3.30.565.10">
    <property type="entry name" value="Histidine kinase-like ATPase, C-terminal domain"/>
    <property type="match status" value="1"/>
</dbReference>
<feature type="region of interest" description="Disordered" evidence="1">
    <location>
        <begin position="1327"/>
        <end position="1355"/>
    </location>
</feature>
<comment type="caution">
    <text evidence="2">The sequence shown here is derived from an EMBL/GenBank/DDBJ whole genome shotgun (WGS) entry which is preliminary data.</text>
</comment>
<evidence type="ECO:0008006" key="4">
    <source>
        <dbReference type="Google" id="ProtNLM"/>
    </source>
</evidence>
<dbReference type="NCBIfam" id="NF047352">
    <property type="entry name" value="P_loop_sacsin"/>
    <property type="match status" value="1"/>
</dbReference>
<accession>A0A8H8RG17</accession>
<name>A0A8H8RG17_9HELO</name>
<dbReference type="PANTHER" id="PTHR32387">
    <property type="entry name" value="WU:FJ29H11"/>
    <property type="match status" value="1"/>
</dbReference>
<evidence type="ECO:0000313" key="3">
    <source>
        <dbReference type="Proteomes" id="UP000462212"/>
    </source>
</evidence>
<keyword evidence="3" id="KW-1185">Reference proteome</keyword>